<reference evidence="1 2" key="1">
    <citation type="submission" date="2016-06" db="EMBL/GenBank/DDBJ databases">
        <title>Comparative genomics of the ectomycorrhizal sister species Rhizopogon vinicolor and Rhizopogon vesiculosus (Basidiomycota: Boletales) reveals a divergence of the mating type B locus.</title>
        <authorList>
            <consortium name="DOE Joint Genome Institute"/>
            <person name="Mujic A.B."/>
            <person name="Kuo A."/>
            <person name="Tritt A."/>
            <person name="Lipzen A."/>
            <person name="Chen C."/>
            <person name="Johnson J."/>
            <person name="Sharma A."/>
            <person name="Barry K."/>
            <person name="Grigoriev I.V."/>
            <person name="Spatafora J.W."/>
        </authorList>
    </citation>
    <scope>NUCLEOTIDE SEQUENCE [LARGE SCALE GENOMIC DNA]</scope>
    <source>
        <strain evidence="1 2">AM-OR11-026</strain>
    </source>
</reference>
<dbReference type="Proteomes" id="UP000092154">
    <property type="component" value="Unassembled WGS sequence"/>
</dbReference>
<sequence>MSEVPSDESDLGRSRMLLHAIAVARAGQYLMKVGALMQFFVVGIYLHADLTVERFIVVQTGPGRQASYSVRRLYFFLTVWPGIHCPEKL</sequence>
<organism evidence="1 2">
    <name type="scientific">Rhizopogon vinicolor AM-OR11-026</name>
    <dbReference type="NCBI Taxonomy" id="1314800"/>
    <lineage>
        <taxon>Eukaryota</taxon>
        <taxon>Fungi</taxon>
        <taxon>Dikarya</taxon>
        <taxon>Basidiomycota</taxon>
        <taxon>Agaricomycotina</taxon>
        <taxon>Agaricomycetes</taxon>
        <taxon>Agaricomycetidae</taxon>
        <taxon>Boletales</taxon>
        <taxon>Suillineae</taxon>
        <taxon>Rhizopogonaceae</taxon>
        <taxon>Rhizopogon</taxon>
    </lineage>
</organism>
<protein>
    <submittedName>
        <fullName evidence="1">Uncharacterized protein</fullName>
    </submittedName>
</protein>
<dbReference type="AlphaFoldDB" id="A0A1B7NDA4"/>
<proteinExistence type="predicted"/>
<dbReference type="InParanoid" id="A0A1B7NDA4"/>
<accession>A0A1B7NDA4</accession>
<dbReference type="EMBL" id="KV448150">
    <property type="protein sequence ID" value="OAX42754.1"/>
    <property type="molecule type" value="Genomic_DNA"/>
</dbReference>
<evidence type="ECO:0000313" key="2">
    <source>
        <dbReference type="Proteomes" id="UP000092154"/>
    </source>
</evidence>
<evidence type="ECO:0000313" key="1">
    <source>
        <dbReference type="EMBL" id="OAX42754.1"/>
    </source>
</evidence>
<dbReference type="OrthoDB" id="2691931at2759"/>
<gene>
    <name evidence="1" type="ORF">K503DRAFT_766458</name>
</gene>
<keyword evidence="2" id="KW-1185">Reference proteome</keyword>
<name>A0A1B7NDA4_9AGAM</name>